<dbReference type="Gene3D" id="1.10.1240.10">
    <property type="entry name" value="Methionine synthase domain"/>
    <property type="match status" value="1"/>
</dbReference>
<evidence type="ECO:0000256" key="12">
    <source>
        <dbReference type="ARBA" id="ARBA00022679"/>
    </source>
</evidence>
<feature type="domain" description="Pterin-binding" evidence="22">
    <location>
        <begin position="328"/>
        <end position="595"/>
    </location>
</feature>
<evidence type="ECO:0000256" key="9">
    <source>
        <dbReference type="ARBA" id="ARBA00022603"/>
    </source>
</evidence>
<dbReference type="Gene3D" id="3.20.20.330">
    <property type="entry name" value="Homocysteine-binding-like domain"/>
    <property type="match status" value="1"/>
</dbReference>
<evidence type="ECO:0000256" key="11">
    <source>
        <dbReference type="ARBA" id="ARBA00022628"/>
    </source>
</evidence>
<feature type="binding site" evidence="20">
    <location>
        <position position="283"/>
    </location>
    <ligand>
        <name>Zn(2+)</name>
        <dbReference type="ChEBI" id="CHEBI:29105"/>
    </ligand>
</feature>
<dbReference type="Pfam" id="PF02607">
    <property type="entry name" value="B12-binding_2"/>
    <property type="match status" value="1"/>
</dbReference>
<evidence type="ECO:0000313" key="25">
    <source>
        <dbReference type="EMBL" id="CRZ34841.1"/>
    </source>
</evidence>
<protein>
    <recommendedName>
        <fullName evidence="8">Methionine synthase</fullName>
        <ecNumber evidence="7">2.1.1.13</ecNumber>
    </recommendedName>
    <alternativeName>
        <fullName evidence="19">5-methyltetrahydrofolate--homocysteine methyltransferase</fullName>
    </alternativeName>
</protein>
<dbReference type="PIRSF" id="PIRSF037472">
    <property type="entry name" value="DHPS_mtfrase"/>
    <property type="match status" value="1"/>
</dbReference>
<evidence type="ECO:0000313" key="26">
    <source>
        <dbReference type="Proteomes" id="UP000236497"/>
    </source>
</evidence>
<dbReference type="Pfam" id="PF00809">
    <property type="entry name" value="Pterin_bind"/>
    <property type="match status" value="1"/>
</dbReference>
<evidence type="ECO:0000256" key="16">
    <source>
        <dbReference type="ARBA" id="ARBA00023167"/>
    </source>
</evidence>
<keyword evidence="14 20" id="KW-0479">Metal-binding</keyword>
<dbReference type="EMBL" id="CVTD020000017">
    <property type="protein sequence ID" value="CRZ34841.1"/>
    <property type="molecule type" value="Genomic_DNA"/>
</dbReference>
<dbReference type="GO" id="GO:0050667">
    <property type="term" value="P:homocysteine metabolic process"/>
    <property type="evidence" value="ECO:0007669"/>
    <property type="project" value="TreeGrafter"/>
</dbReference>
<keyword evidence="26" id="KW-1185">Reference proteome</keyword>
<evidence type="ECO:0000256" key="4">
    <source>
        <dbReference type="ARBA" id="ARBA00005178"/>
    </source>
</evidence>
<evidence type="ECO:0000256" key="17">
    <source>
        <dbReference type="ARBA" id="ARBA00023285"/>
    </source>
</evidence>
<dbReference type="CDD" id="cd02070">
    <property type="entry name" value="corrinoid_protein_B12-BD"/>
    <property type="match status" value="1"/>
</dbReference>
<evidence type="ECO:0000256" key="1">
    <source>
        <dbReference type="ARBA" id="ARBA00001700"/>
    </source>
</evidence>
<dbReference type="InterPro" id="IPR003759">
    <property type="entry name" value="Cbl-bd_cap"/>
</dbReference>
<dbReference type="GO" id="GO:0005829">
    <property type="term" value="C:cytosol"/>
    <property type="evidence" value="ECO:0007669"/>
    <property type="project" value="TreeGrafter"/>
</dbReference>
<evidence type="ECO:0000259" key="22">
    <source>
        <dbReference type="PROSITE" id="PS50972"/>
    </source>
</evidence>
<dbReference type="EC" id="2.1.1.13" evidence="7"/>
<dbReference type="PANTHER" id="PTHR45833">
    <property type="entry name" value="METHIONINE SYNTHASE"/>
    <property type="match status" value="1"/>
</dbReference>
<comment type="pathway">
    <text evidence="4">Amino-acid biosynthesis; L-methionine biosynthesis via de novo pathway; L-methionine from L-homocysteine (MetH route): step 1/1.</text>
</comment>
<feature type="binding site" evidence="20">
    <location>
        <position position="282"/>
    </location>
    <ligand>
        <name>Zn(2+)</name>
        <dbReference type="ChEBI" id="CHEBI:29105"/>
    </ligand>
</feature>
<dbReference type="InterPro" id="IPR011005">
    <property type="entry name" value="Dihydropteroate_synth-like_sf"/>
</dbReference>
<feature type="domain" description="B12-binding" evidence="23">
    <location>
        <begin position="724"/>
        <end position="847"/>
    </location>
</feature>
<dbReference type="PROSITE" id="PS51337">
    <property type="entry name" value="B12_BINDING_NTER"/>
    <property type="match status" value="1"/>
</dbReference>
<dbReference type="Pfam" id="PF02310">
    <property type="entry name" value="B12-binding"/>
    <property type="match status" value="1"/>
</dbReference>
<dbReference type="PROSITE" id="PS50972">
    <property type="entry name" value="PTERIN_BINDING"/>
    <property type="match status" value="1"/>
</dbReference>
<dbReference type="InterPro" id="IPR036589">
    <property type="entry name" value="HCY_dom_sf"/>
</dbReference>
<sequence>MTKKEFRKLAESKIIILDGATGSNLQKEGLQPGLCPEQWMVDNKEKVIDLQFKYLEAGTDILFAPTFTSNRIKLSEYGKEEYMEYYNRELVGLSKKAIEVFRQKTGNQRKIYIAGDITMTGRMVAPHGNMPFEELINVYKEQISVLLTAGVDLFVIETMMSLQECRAALLAVHELCDLPVMVSLTYQENNRTLYGTDPVTAVTVLQAMGADAVGVNCSVGPDKLHDMIRQMKEIAYVPVMAKPNAGIPYLKDGKTVFPMNKDEFAKEMAILVDCGAGIIGGCCGTTPEHIGQTVKAVKDKKVPEIKIGHYRALATEKNTVPIDLNGRFMVVGERINPTGKKDLQASLLKGDLSIVVGMAVEQISRGADFLDINVGMGGIDEKEIMAKAVEEVTKAVDVPLLIDTSNPEAMEAALRIYPGRAMINSVSLEKEKIDKILPLAKKYGAMFILLPLSDAGLPKDKEEKKRIIHEILDRAYELGLTREDIIVDGLVNTVGANPRAALDALETIRYCKNELGIGTIIGLSNISFGLPARGNINSTFLAFAIQAGLTMAIANPSQELLMNTVLAADLLLGKEGAAQRYIENVRELNIQQAVSESKASDKSGIKKDNVISELKTDDKKPAEKNEGQDYSSLMDEGKYEIYKAVLKGNKKDIINLVNKELDKKTLPGDIIDNILIPAINEVGRLFDSQKYFLPQLIAGAEAMKLAIDYLEPMLTKENGSAKNKGTVIIATVSGDIHDIGKNLVALMLKNYGYRVIDLGKDVPTESIIKEAKKESADIIALSALMTTTMVEMENVIKKAKEEGLKAKIIVGGAVITEQYAREIGADGYAPDAGTAPELIKSLLESKN</sequence>
<dbReference type="Proteomes" id="UP000236497">
    <property type="component" value="Unassembled WGS sequence"/>
</dbReference>
<dbReference type="GO" id="GO:0008705">
    <property type="term" value="F:methionine synthase activity"/>
    <property type="evidence" value="ECO:0007669"/>
    <property type="project" value="UniProtKB-EC"/>
</dbReference>
<dbReference type="InterPro" id="IPR036724">
    <property type="entry name" value="Cobalamin-bd_sf"/>
</dbReference>
<dbReference type="Gene3D" id="3.20.20.20">
    <property type="entry name" value="Dihydropteroate synthase-like"/>
    <property type="match status" value="1"/>
</dbReference>
<comment type="cofactor">
    <cofactor evidence="2 20">
        <name>Zn(2+)</name>
        <dbReference type="ChEBI" id="CHEBI:29105"/>
    </cofactor>
</comment>
<evidence type="ECO:0000256" key="18">
    <source>
        <dbReference type="ARBA" id="ARBA00025552"/>
    </source>
</evidence>
<keyword evidence="16" id="KW-0486">Methionine biosynthesis</keyword>
<accession>A0A0H5SJ69</accession>
<dbReference type="PROSITE" id="PS51332">
    <property type="entry name" value="B12_BINDING"/>
    <property type="match status" value="1"/>
</dbReference>
<evidence type="ECO:0000259" key="23">
    <source>
        <dbReference type="PROSITE" id="PS51332"/>
    </source>
</evidence>
<dbReference type="RefSeq" id="WP_103202949.1">
    <property type="nucleotide sequence ID" value="NZ_CVTD020000017.1"/>
</dbReference>
<evidence type="ECO:0000259" key="21">
    <source>
        <dbReference type="PROSITE" id="PS50970"/>
    </source>
</evidence>
<dbReference type="GO" id="GO:0032259">
    <property type="term" value="P:methylation"/>
    <property type="evidence" value="ECO:0007669"/>
    <property type="project" value="UniProtKB-KW"/>
</dbReference>
<dbReference type="InterPro" id="IPR003726">
    <property type="entry name" value="HCY_dom"/>
</dbReference>
<dbReference type="InterPro" id="IPR050554">
    <property type="entry name" value="Met_Synthase/Corrinoid"/>
</dbReference>
<organism evidence="25 26">
    <name type="scientific">Herbinix hemicellulosilytica</name>
    <dbReference type="NCBI Taxonomy" id="1564487"/>
    <lineage>
        <taxon>Bacteria</taxon>
        <taxon>Bacillati</taxon>
        <taxon>Bacillota</taxon>
        <taxon>Clostridia</taxon>
        <taxon>Lachnospirales</taxon>
        <taxon>Lachnospiraceae</taxon>
        <taxon>Herbinix</taxon>
    </lineage>
</organism>
<dbReference type="PROSITE" id="PS50970">
    <property type="entry name" value="HCY"/>
    <property type="match status" value="1"/>
</dbReference>
<dbReference type="NCBIfam" id="NF005719">
    <property type="entry name" value="PRK07535.1"/>
    <property type="match status" value="1"/>
</dbReference>
<comment type="similarity">
    <text evidence="5">Belongs to the vitamin-B12 dependent methionine synthase family.</text>
</comment>
<gene>
    <name evidence="25" type="ORF">HHT355_1640</name>
</gene>
<dbReference type="GO" id="GO:0046653">
    <property type="term" value="P:tetrahydrofolate metabolic process"/>
    <property type="evidence" value="ECO:0007669"/>
    <property type="project" value="TreeGrafter"/>
</dbReference>
<keyword evidence="15 20" id="KW-0862">Zinc</keyword>
<dbReference type="UniPathway" id="UPA00051">
    <property type="reaction ID" value="UER00081"/>
</dbReference>
<dbReference type="Pfam" id="PF02574">
    <property type="entry name" value="S-methyl_trans"/>
    <property type="match status" value="1"/>
</dbReference>
<dbReference type="OrthoDB" id="9803687at2"/>
<evidence type="ECO:0000256" key="14">
    <source>
        <dbReference type="ARBA" id="ARBA00022723"/>
    </source>
</evidence>
<evidence type="ECO:0000256" key="2">
    <source>
        <dbReference type="ARBA" id="ARBA00001947"/>
    </source>
</evidence>
<keyword evidence="12 20" id="KW-0808">Transferase</keyword>
<feature type="domain" description="Hcy-binding" evidence="21">
    <location>
        <begin position="3"/>
        <end position="297"/>
    </location>
</feature>
<dbReference type="GO" id="GO:0031419">
    <property type="term" value="F:cobalamin binding"/>
    <property type="evidence" value="ECO:0007669"/>
    <property type="project" value="UniProtKB-KW"/>
</dbReference>
<reference evidence="25 26" key="1">
    <citation type="submission" date="2015-06" db="EMBL/GenBank/DDBJ databases">
        <authorList>
            <person name="Wibberg Daniel"/>
        </authorList>
    </citation>
    <scope>NUCLEOTIDE SEQUENCE [LARGE SCALE GENOMIC DNA]</scope>
    <source>
        <strain evidence="25 26">T3/55T</strain>
    </source>
</reference>
<keyword evidence="10" id="KW-0028">Amino-acid biosynthesis</keyword>
<dbReference type="AlphaFoldDB" id="A0A0H5SJ69"/>
<keyword evidence="13" id="KW-0949">S-adenosyl-L-methionine</keyword>
<evidence type="ECO:0000256" key="10">
    <source>
        <dbReference type="ARBA" id="ARBA00022605"/>
    </source>
</evidence>
<dbReference type="InterPro" id="IPR000489">
    <property type="entry name" value="Pterin-binding_dom"/>
</dbReference>
<comment type="function">
    <text evidence="18">Catalyzes the transfer of a methyl group from methyl-cobalamin to homocysteine, yielding enzyme-bound cob(I)alamin and methionine. Subsequently, remethylates the cofactor using methyltetrahydrofolate.</text>
</comment>
<evidence type="ECO:0000256" key="8">
    <source>
        <dbReference type="ARBA" id="ARBA00013998"/>
    </source>
</evidence>
<keyword evidence="11" id="KW-0846">Cobalamin</keyword>
<evidence type="ECO:0000256" key="20">
    <source>
        <dbReference type="PROSITE-ProRule" id="PRU00333"/>
    </source>
</evidence>
<feature type="binding site" evidence="20">
    <location>
        <position position="217"/>
    </location>
    <ligand>
        <name>Zn(2+)</name>
        <dbReference type="ChEBI" id="CHEBI:29105"/>
    </ligand>
</feature>
<dbReference type="InterPro" id="IPR017215">
    <property type="entry name" value="MetH_bac"/>
</dbReference>
<dbReference type="GO" id="GO:0046872">
    <property type="term" value="F:metal ion binding"/>
    <property type="evidence" value="ECO:0007669"/>
    <property type="project" value="UniProtKB-KW"/>
</dbReference>
<dbReference type="SMART" id="SM01018">
    <property type="entry name" value="B12-binding_2"/>
    <property type="match status" value="1"/>
</dbReference>
<dbReference type="SUPFAM" id="SSF82282">
    <property type="entry name" value="Homocysteine S-methyltransferase"/>
    <property type="match status" value="1"/>
</dbReference>
<comment type="catalytic activity">
    <reaction evidence="1">
        <text>(6S)-5-methyl-5,6,7,8-tetrahydrofolate + L-homocysteine = (6S)-5,6,7,8-tetrahydrofolate + L-methionine</text>
        <dbReference type="Rhea" id="RHEA:11172"/>
        <dbReference type="ChEBI" id="CHEBI:18608"/>
        <dbReference type="ChEBI" id="CHEBI:57453"/>
        <dbReference type="ChEBI" id="CHEBI:57844"/>
        <dbReference type="ChEBI" id="CHEBI:58199"/>
        <dbReference type="EC" id="2.1.1.13"/>
    </reaction>
</comment>
<comment type="similarity">
    <text evidence="6">Belongs to the methylamine corrinoid protein family.</text>
</comment>
<evidence type="ECO:0000256" key="19">
    <source>
        <dbReference type="ARBA" id="ARBA00031040"/>
    </source>
</evidence>
<feature type="domain" description="B12-binding N-terminal" evidence="24">
    <location>
        <begin position="628"/>
        <end position="722"/>
    </location>
</feature>
<dbReference type="InterPro" id="IPR006158">
    <property type="entry name" value="Cobalamin-bd"/>
</dbReference>
<evidence type="ECO:0000256" key="7">
    <source>
        <dbReference type="ARBA" id="ARBA00012032"/>
    </source>
</evidence>
<dbReference type="SUPFAM" id="SSF52242">
    <property type="entry name" value="Cobalamin (vitamin B12)-binding domain"/>
    <property type="match status" value="1"/>
</dbReference>
<dbReference type="FunFam" id="3.40.50.280:FF:000003">
    <property type="entry name" value="Dimethylamine methyltransferase corrinoid protein"/>
    <property type="match status" value="1"/>
</dbReference>
<dbReference type="SUPFAM" id="SSF51717">
    <property type="entry name" value="Dihydropteroate synthetase-like"/>
    <property type="match status" value="1"/>
</dbReference>
<evidence type="ECO:0000256" key="15">
    <source>
        <dbReference type="ARBA" id="ARBA00022833"/>
    </source>
</evidence>
<dbReference type="Gene3D" id="3.40.50.280">
    <property type="entry name" value="Cobalamin-binding domain"/>
    <property type="match status" value="1"/>
</dbReference>
<evidence type="ECO:0000256" key="13">
    <source>
        <dbReference type="ARBA" id="ARBA00022691"/>
    </source>
</evidence>
<dbReference type="PANTHER" id="PTHR45833:SF1">
    <property type="entry name" value="METHIONINE SYNTHASE"/>
    <property type="match status" value="1"/>
</dbReference>
<keyword evidence="17" id="KW-0170">Cobalt</keyword>
<evidence type="ECO:0000259" key="24">
    <source>
        <dbReference type="PROSITE" id="PS51337"/>
    </source>
</evidence>
<dbReference type="SUPFAM" id="SSF47644">
    <property type="entry name" value="Methionine synthase domain"/>
    <property type="match status" value="1"/>
</dbReference>
<evidence type="ECO:0000256" key="6">
    <source>
        <dbReference type="ARBA" id="ARBA00010854"/>
    </source>
</evidence>
<evidence type="ECO:0000256" key="3">
    <source>
        <dbReference type="ARBA" id="ARBA00001956"/>
    </source>
</evidence>
<proteinExistence type="inferred from homology"/>
<dbReference type="InterPro" id="IPR036594">
    <property type="entry name" value="Meth_synthase_dom"/>
</dbReference>
<evidence type="ECO:0000256" key="5">
    <source>
        <dbReference type="ARBA" id="ARBA00010398"/>
    </source>
</evidence>
<keyword evidence="9 20" id="KW-0489">Methyltransferase</keyword>
<comment type="cofactor">
    <cofactor evidence="3">
        <name>methylcob(III)alamin</name>
        <dbReference type="ChEBI" id="CHEBI:28115"/>
    </cofactor>
</comment>
<name>A0A0H5SJ69_HERHM</name>